<dbReference type="SMART" id="SM00388">
    <property type="entry name" value="HisKA"/>
    <property type="match status" value="1"/>
</dbReference>
<gene>
    <name evidence="10" type="ORF">EOI86_23835</name>
</gene>
<feature type="transmembrane region" description="Helical" evidence="7">
    <location>
        <begin position="240"/>
        <end position="260"/>
    </location>
</feature>
<evidence type="ECO:0000256" key="6">
    <source>
        <dbReference type="ARBA" id="ARBA00023012"/>
    </source>
</evidence>
<accession>A0A3S2WPP2</accession>
<dbReference type="NCBIfam" id="TIGR00229">
    <property type="entry name" value="sensory_box"/>
    <property type="match status" value="1"/>
</dbReference>
<protein>
    <recommendedName>
        <fullName evidence="2">histidine kinase</fullName>
        <ecNumber evidence="2">2.7.13.3</ecNumber>
    </recommendedName>
</protein>
<dbReference type="Proteomes" id="UP000287447">
    <property type="component" value="Unassembled WGS sequence"/>
</dbReference>
<evidence type="ECO:0000256" key="3">
    <source>
        <dbReference type="ARBA" id="ARBA00022553"/>
    </source>
</evidence>
<dbReference type="PROSITE" id="PS50109">
    <property type="entry name" value="HIS_KIN"/>
    <property type="match status" value="1"/>
</dbReference>
<comment type="catalytic activity">
    <reaction evidence="1">
        <text>ATP + protein L-histidine = ADP + protein N-phospho-L-histidine.</text>
        <dbReference type="EC" id="2.7.13.3"/>
    </reaction>
</comment>
<keyword evidence="7" id="KW-0812">Transmembrane</keyword>
<keyword evidence="5" id="KW-0418">Kinase</keyword>
<dbReference type="SUPFAM" id="SSF47384">
    <property type="entry name" value="Homodimeric domain of signal transducing histidine kinase"/>
    <property type="match status" value="1"/>
</dbReference>
<organism evidence="10 11">
    <name type="scientific">Hwanghaeella grinnelliae</name>
    <dbReference type="NCBI Taxonomy" id="2500179"/>
    <lineage>
        <taxon>Bacteria</taxon>
        <taxon>Pseudomonadati</taxon>
        <taxon>Pseudomonadota</taxon>
        <taxon>Alphaproteobacteria</taxon>
        <taxon>Rhodospirillales</taxon>
        <taxon>Rhodospirillaceae</taxon>
        <taxon>Hwanghaeella</taxon>
    </lineage>
</organism>
<keyword evidence="7" id="KW-0472">Membrane</keyword>
<dbReference type="Pfam" id="PF00512">
    <property type="entry name" value="HisKA"/>
    <property type="match status" value="1"/>
</dbReference>
<keyword evidence="7" id="KW-1133">Transmembrane helix</keyword>
<dbReference type="InterPro" id="IPR013656">
    <property type="entry name" value="PAS_4"/>
</dbReference>
<dbReference type="SMART" id="SM00387">
    <property type="entry name" value="HATPase_c"/>
    <property type="match status" value="1"/>
</dbReference>
<evidence type="ECO:0000256" key="1">
    <source>
        <dbReference type="ARBA" id="ARBA00000085"/>
    </source>
</evidence>
<dbReference type="CDD" id="cd00082">
    <property type="entry name" value="HisKA"/>
    <property type="match status" value="1"/>
</dbReference>
<dbReference type="Pfam" id="PF02518">
    <property type="entry name" value="HATPase_c"/>
    <property type="match status" value="1"/>
</dbReference>
<evidence type="ECO:0000256" key="4">
    <source>
        <dbReference type="ARBA" id="ARBA00022679"/>
    </source>
</evidence>
<dbReference type="InterPro" id="IPR000014">
    <property type="entry name" value="PAS"/>
</dbReference>
<dbReference type="Gene3D" id="3.30.450.20">
    <property type="entry name" value="PAS domain"/>
    <property type="match status" value="2"/>
</dbReference>
<dbReference type="EMBL" id="SADE01000004">
    <property type="protein sequence ID" value="RVU34144.1"/>
    <property type="molecule type" value="Genomic_DNA"/>
</dbReference>
<evidence type="ECO:0000313" key="11">
    <source>
        <dbReference type="Proteomes" id="UP000287447"/>
    </source>
</evidence>
<dbReference type="SMART" id="SM00091">
    <property type="entry name" value="PAS"/>
    <property type="match status" value="1"/>
</dbReference>
<sequence>MEILFHYHCHLVRLIPRHPNYRFLRKHSSKLPLRKPRLGQKLAIRLISVSILVTLVVGGLWGLSEYRSYQESLERSRNIYKAGKEELIKEIVGSVQEFIRHKQKDAAETDLGSKPSEFSILQNHTIELIERIRFGDGGYVFAGTFDGISLSGPAKGRNVLDVTDVNGVMVVQELIATARNGSGFVTYHVPASTGAAPIEKTSYVVGVPKWGWYIGAGYDLEKFENDVHALQEETEQRFQMILVMAVAVILVSVSFMIFFARREFRKIADDHNDFMEFFENIQKGDSEIDPATLEYAEFEQIGEAANRMVARRLKAEESLQISERNAMEKEQLLDSIFHNIPVGLMIKNRDHVVERVNAEFLSWIGYKAEDVVGKTVVDAGFIDSQYDAEAMIEQENHVFATGEILHRSVKQRFADGTVHRLLSTRFPIYDHAGKIVKIGSVNVDQTELLKALEAAESANKAKTEFLASMSHELRTPLNAVIGFSQMVGLDPKHPLTPSQKEYLDLVIQSGNHLLDLVNEVLDLSIIETGKAHFDIADVNVSHAVDHCLTMVSHLVDRNAITVTNNLHGTSVVLATDETRFKQILLNLITNAIKYNKVNGSLVIEGKEAGDNRYRISVTDTGHGIPDDEQDNIFKMFHQIGRSPDIAAEGTGIGLYVCKLLIDGMGGRIGFESTEEMGSTFWIELPQASREG</sequence>
<comment type="caution">
    <text evidence="10">The sequence shown here is derived from an EMBL/GenBank/DDBJ whole genome shotgun (WGS) entry which is preliminary data.</text>
</comment>
<dbReference type="AlphaFoldDB" id="A0A3S2WPP2"/>
<dbReference type="InterPro" id="IPR035965">
    <property type="entry name" value="PAS-like_dom_sf"/>
</dbReference>
<dbReference type="InterPro" id="IPR005467">
    <property type="entry name" value="His_kinase_dom"/>
</dbReference>
<dbReference type="Gene3D" id="3.30.565.10">
    <property type="entry name" value="Histidine kinase-like ATPase, C-terminal domain"/>
    <property type="match status" value="1"/>
</dbReference>
<name>A0A3S2WPP2_9PROT</name>
<dbReference type="CDD" id="cd00130">
    <property type="entry name" value="PAS"/>
    <property type="match status" value="1"/>
</dbReference>
<evidence type="ECO:0000256" key="2">
    <source>
        <dbReference type="ARBA" id="ARBA00012438"/>
    </source>
</evidence>
<dbReference type="PANTHER" id="PTHR43711">
    <property type="entry name" value="TWO-COMPONENT HISTIDINE KINASE"/>
    <property type="match status" value="1"/>
</dbReference>
<dbReference type="InterPro" id="IPR003594">
    <property type="entry name" value="HATPase_dom"/>
</dbReference>
<dbReference type="SUPFAM" id="SSF55874">
    <property type="entry name" value="ATPase domain of HSP90 chaperone/DNA topoisomerase II/histidine kinase"/>
    <property type="match status" value="1"/>
</dbReference>
<dbReference type="InterPro" id="IPR004010">
    <property type="entry name" value="Double_Cache_2"/>
</dbReference>
<dbReference type="InterPro" id="IPR036890">
    <property type="entry name" value="HATPase_C_sf"/>
</dbReference>
<dbReference type="PRINTS" id="PR00344">
    <property type="entry name" value="BCTRLSENSOR"/>
</dbReference>
<dbReference type="InterPro" id="IPR004358">
    <property type="entry name" value="Sig_transdc_His_kin-like_C"/>
</dbReference>
<dbReference type="InterPro" id="IPR003661">
    <property type="entry name" value="HisK_dim/P_dom"/>
</dbReference>
<keyword evidence="3" id="KW-0597">Phosphoprotein</keyword>
<keyword evidence="6" id="KW-0902">Two-component regulatory system</keyword>
<dbReference type="Gene3D" id="1.10.287.130">
    <property type="match status" value="1"/>
</dbReference>
<keyword evidence="4" id="KW-0808">Transferase</keyword>
<evidence type="ECO:0000313" key="10">
    <source>
        <dbReference type="EMBL" id="RVU34144.1"/>
    </source>
</evidence>
<dbReference type="InterPro" id="IPR036097">
    <property type="entry name" value="HisK_dim/P_sf"/>
</dbReference>
<dbReference type="GO" id="GO:0000155">
    <property type="term" value="F:phosphorelay sensor kinase activity"/>
    <property type="evidence" value="ECO:0007669"/>
    <property type="project" value="InterPro"/>
</dbReference>
<proteinExistence type="predicted"/>
<dbReference type="PROSITE" id="PS50112">
    <property type="entry name" value="PAS"/>
    <property type="match status" value="1"/>
</dbReference>
<evidence type="ECO:0000256" key="7">
    <source>
        <dbReference type="SAM" id="Phobius"/>
    </source>
</evidence>
<dbReference type="Pfam" id="PF08448">
    <property type="entry name" value="PAS_4"/>
    <property type="match status" value="1"/>
</dbReference>
<evidence type="ECO:0000259" key="9">
    <source>
        <dbReference type="PROSITE" id="PS50112"/>
    </source>
</evidence>
<reference evidence="11" key="1">
    <citation type="submission" date="2019-01" db="EMBL/GenBank/DDBJ databases">
        <title>Gri0909 isolated from a small marine red alga.</title>
        <authorList>
            <person name="Kim J."/>
            <person name="Jeong S.E."/>
            <person name="Jeon C.O."/>
        </authorList>
    </citation>
    <scope>NUCLEOTIDE SEQUENCE [LARGE SCALE GENOMIC DNA]</scope>
    <source>
        <strain evidence="11">Gri0909</strain>
    </source>
</reference>
<keyword evidence="11" id="KW-1185">Reference proteome</keyword>
<feature type="domain" description="PAS" evidence="9">
    <location>
        <begin position="329"/>
        <end position="377"/>
    </location>
</feature>
<dbReference type="InterPro" id="IPR050736">
    <property type="entry name" value="Sensor_HK_Regulatory"/>
</dbReference>
<dbReference type="Pfam" id="PF08269">
    <property type="entry name" value="dCache_2"/>
    <property type="match status" value="1"/>
</dbReference>
<dbReference type="PANTHER" id="PTHR43711:SF1">
    <property type="entry name" value="HISTIDINE KINASE 1"/>
    <property type="match status" value="1"/>
</dbReference>
<dbReference type="SUPFAM" id="SSF55785">
    <property type="entry name" value="PYP-like sensor domain (PAS domain)"/>
    <property type="match status" value="1"/>
</dbReference>
<feature type="transmembrane region" description="Helical" evidence="7">
    <location>
        <begin position="42"/>
        <end position="63"/>
    </location>
</feature>
<dbReference type="EC" id="2.7.13.3" evidence="2"/>
<evidence type="ECO:0000259" key="8">
    <source>
        <dbReference type="PROSITE" id="PS50109"/>
    </source>
</evidence>
<feature type="domain" description="Histidine kinase" evidence="8">
    <location>
        <begin position="468"/>
        <end position="688"/>
    </location>
</feature>
<dbReference type="CDD" id="cd18774">
    <property type="entry name" value="PDC2_HK_sensor"/>
    <property type="match status" value="1"/>
</dbReference>
<evidence type="ECO:0000256" key="5">
    <source>
        <dbReference type="ARBA" id="ARBA00022777"/>
    </source>
</evidence>